<reference evidence="2" key="1">
    <citation type="submission" date="2020-05" db="EMBL/GenBank/DDBJ databases">
        <authorList>
            <person name="Chiriac C."/>
            <person name="Salcher M."/>
            <person name="Ghai R."/>
            <person name="Kavagutti S V."/>
        </authorList>
    </citation>
    <scope>NUCLEOTIDE SEQUENCE</scope>
</reference>
<sequence length="112" mass="11945">MTSFGSCRGLGAETEPFWGPDSCPPQDVVVVLAPSPSGPQDVGELHQSNSTLVNDSSESLLTWDFEWLGALQRERQVERVTQTHALGAALPTENAQNVAPPSVARAAALHPR</sequence>
<proteinExistence type="predicted"/>
<dbReference type="EMBL" id="CAFBNA010000044">
    <property type="protein sequence ID" value="CAB4931891.1"/>
    <property type="molecule type" value="Genomic_DNA"/>
</dbReference>
<protein>
    <submittedName>
        <fullName evidence="2">Unannotated protein</fullName>
    </submittedName>
</protein>
<evidence type="ECO:0000313" key="2">
    <source>
        <dbReference type="EMBL" id="CAB4931891.1"/>
    </source>
</evidence>
<evidence type="ECO:0000313" key="1">
    <source>
        <dbReference type="EMBL" id="CAB4636000.1"/>
    </source>
</evidence>
<accession>A0A6J7IMA3</accession>
<organism evidence="2">
    <name type="scientific">freshwater metagenome</name>
    <dbReference type="NCBI Taxonomy" id="449393"/>
    <lineage>
        <taxon>unclassified sequences</taxon>
        <taxon>metagenomes</taxon>
        <taxon>ecological metagenomes</taxon>
    </lineage>
</organism>
<dbReference type="EMBL" id="CAEZVK010000110">
    <property type="protein sequence ID" value="CAB4636000.1"/>
    <property type="molecule type" value="Genomic_DNA"/>
</dbReference>
<name>A0A6J7IMA3_9ZZZZ</name>
<dbReference type="AlphaFoldDB" id="A0A6J7IMA3"/>
<gene>
    <name evidence="1" type="ORF">UFOPK2000_01024</name>
    <name evidence="2" type="ORF">UFOPK3708_00886</name>
</gene>